<evidence type="ECO:0000256" key="2">
    <source>
        <dbReference type="ARBA" id="ARBA00006656"/>
    </source>
</evidence>
<comment type="caution">
    <text evidence="8">The sequence shown here is derived from an EMBL/GenBank/DDBJ whole genome shotgun (WGS) entry which is preliminary data.</text>
</comment>
<dbReference type="InterPro" id="IPR001839">
    <property type="entry name" value="TGF-b_C"/>
</dbReference>
<dbReference type="Proteomes" id="UP001432027">
    <property type="component" value="Unassembled WGS sequence"/>
</dbReference>
<reference evidence="8" key="1">
    <citation type="submission" date="2023-10" db="EMBL/GenBank/DDBJ databases">
        <title>Genome assembly of Pristionchus species.</title>
        <authorList>
            <person name="Yoshida K."/>
            <person name="Sommer R.J."/>
        </authorList>
    </citation>
    <scope>NUCLEOTIDE SEQUENCE</scope>
    <source>
        <strain evidence="8">RS0144</strain>
    </source>
</reference>
<dbReference type="Pfam" id="PF00019">
    <property type="entry name" value="TGF_beta"/>
    <property type="match status" value="1"/>
</dbReference>
<dbReference type="SUPFAM" id="SSF57501">
    <property type="entry name" value="Cystine-knot cytokines"/>
    <property type="match status" value="1"/>
</dbReference>
<gene>
    <name evidence="8" type="ORF">PENTCL1PPCAC_3577</name>
</gene>
<evidence type="ECO:0000313" key="9">
    <source>
        <dbReference type="Proteomes" id="UP001432027"/>
    </source>
</evidence>
<evidence type="ECO:0000313" key="8">
    <source>
        <dbReference type="EMBL" id="GMS81402.1"/>
    </source>
</evidence>
<sequence length="265" mass="30228">YHEDEAYEYINLIGHTEGNNIRDSVSFGFGSKVSSTRIEGATLVFYLRAAADPKARTAVLHVKDELDTALETVDLIVPNAPTKRYRVSLSRDQIERMIVGAADNFFSLRLSAKTEKGDELMILPGRRLHQQHMGVVLILQFPSAALIKKRRRRSHAGAPKRKGECEPGQTTCCMHVQSFSWEELGIPHIVAPAKFQSIICRGTCDDFEHSDYKHTHTRQELSKLVRKQCCHPIEFQPQPMLWYDEDDNLAQRTIHNFYANRCSCD</sequence>
<keyword evidence="9" id="KW-1185">Reference proteome</keyword>
<evidence type="ECO:0000256" key="6">
    <source>
        <dbReference type="RuleBase" id="RU000354"/>
    </source>
</evidence>
<evidence type="ECO:0000259" key="7">
    <source>
        <dbReference type="PROSITE" id="PS51362"/>
    </source>
</evidence>
<dbReference type="PANTHER" id="PTHR11848">
    <property type="entry name" value="TGF-BETA FAMILY"/>
    <property type="match status" value="1"/>
</dbReference>
<dbReference type="PROSITE" id="PS00250">
    <property type="entry name" value="TGF_BETA_1"/>
    <property type="match status" value="1"/>
</dbReference>
<dbReference type="SMART" id="SM00204">
    <property type="entry name" value="TGFB"/>
    <property type="match status" value="1"/>
</dbReference>
<name>A0AAV5SDE9_9BILA</name>
<dbReference type="AlphaFoldDB" id="A0AAV5SDE9"/>
<dbReference type="Gene3D" id="2.10.90.10">
    <property type="entry name" value="Cystine-knot cytokines"/>
    <property type="match status" value="1"/>
</dbReference>
<dbReference type="GO" id="GO:0005125">
    <property type="term" value="F:cytokine activity"/>
    <property type="evidence" value="ECO:0007669"/>
    <property type="project" value="TreeGrafter"/>
</dbReference>
<evidence type="ECO:0000256" key="1">
    <source>
        <dbReference type="ARBA" id="ARBA00004613"/>
    </source>
</evidence>
<evidence type="ECO:0000256" key="4">
    <source>
        <dbReference type="ARBA" id="ARBA00023030"/>
    </source>
</evidence>
<accession>A0AAV5SDE9</accession>
<organism evidence="8 9">
    <name type="scientific">Pristionchus entomophagus</name>
    <dbReference type="NCBI Taxonomy" id="358040"/>
    <lineage>
        <taxon>Eukaryota</taxon>
        <taxon>Metazoa</taxon>
        <taxon>Ecdysozoa</taxon>
        <taxon>Nematoda</taxon>
        <taxon>Chromadorea</taxon>
        <taxon>Rhabditida</taxon>
        <taxon>Rhabditina</taxon>
        <taxon>Diplogasteromorpha</taxon>
        <taxon>Diplogasteroidea</taxon>
        <taxon>Neodiplogasteridae</taxon>
        <taxon>Pristionchus</taxon>
    </lineage>
</organism>
<dbReference type="PANTHER" id="PTHR11848:SF309">
    <property type="entry name" value="INHIBIN BETA CHAIN"/>
    <property type="match status" value="1"/>
</dbReference>
<dbReference type="InterPro" id="IPR029034">
    <property type="entry name" value="Cystine-knot_cytokine"/>
</dbReference>
<evidence type="ECO:0000256" key="5">
    <source>
        <dbReference type="ARBA" id="ARBA00023157"/>
    </source>
</evidence>
<proteinExistence type="inferred from homology"/>
<keyword evidence="5" id="KW-1015">Disulfide bond</keyword>
<evidence type="ECO:0000256" key="3">
    <source>
        <dbReference type="ARBA" id="ARBA00022525"/>
    </source>
</evidence>
<feature type="non-terminal residue" evidence="8">
    <location>
        <position position="1"/>
    </location>
</feature>
<dbReference type="EMBL" id="BTSX01000001">
    <property type="protein sequence ID" value="GMS81402.1"/>
    <property type="molecule type" value="Genomic_DNA"/>
</dbReference>
<protein>
    <recommendedName>
        <fullName evidence="7">TGF-beta family profile domain-containing protein</fullName>
    </recommendedName>
</protein>
<feature type="domain" description="TGF-beta family profile" evidence="7">
    <location>
        <begin position="150"/>
        <end position="265"/>
    </location>
</feature>
<keyword evidence="3" id="KW-0964">Secreted</keyword>
<dbReference type="InterPro" id="IPR017948">
    <property type="entry name" value="TGFb_CS"/>
</dbReference>
<dbReference type="InterPro" id="IPR015615">
    <property type="entry name" value="TGF-beta-rel"/>
</dbReference>
<keyword evidence="4 6" id="KW-0339">Growth factor</keyword>
<dbReference type="GO" id="GO:0008083">
    <property type="term" value="F:growth factor activity"/>
    <property type="evidence" value="ECO:0007669"/>
    <property type="project" value="UniProtKB-KW"/>
</dbReference>
<dbReference type="CDD" id="cd08698">
    <property type="entry name" value="TGF_beta_SF"/>
    <property type="match status" value="1"/>
</dbReference>
<dbReference type="PROSITE" id="PS51362">
    <property type="entry name" value="TGF_BETA_2"/>
    <property type="match status" value="1"/>
</dbReference>
<comment type="subcellular location">
    <subcellularLocation>
        <location evidence="1">Secreted</location>
    </subcellularLocation>
</comment>
<dbReference type="GO" id="GO:0005615">
    <property type="term" value="C:extracellular space"/>
    <property type="evidence" value="ECO:0007669"/>
    <property type="project" value="TreeGrafter"/>
</dbReference>
<comment type="similarity">
    <text evidence="2 6">Belongs to the TGF-beta family.</text>
</comment>